<dbReference type="AlphaFoldDB" id="A0ABD3Q7M5"/>
<accession>A0ABD3Q7M5</accession>
<dbReference type="PANTHER" id="PTHR34123">
    <property type="entry name" value="OS04G0578200 PROTEIN"/>
    <property type="match status" value="1"/>
</dbReference>
<evidence type="ECO:0000313" key="1">
    <source>
        <dbReference type="EMBL" id="KAL3795956.1"/>
    </source>
</evidence>
<dbReference type="EMBL" id="JALLPJ020000306">
    <property type="protein sequence ID" value="KAL3795956.1"/>
    <property type="molecule type" value="Genomic_DNA"/>
</dbReference>
<keyword evidence="2" id="KW-1185">Reference proteome</keyword>
<dbReference type="InterPro" id="IPR032710">
    <property type="entry name" value="NTF2-like_dom_sf"/>
</dbReference>
<protein>
    <submittedName>
        <fullName evidence="1">Uncharacterized protein</fullName>
    </submittedName>
</protein>
<evidence type="ECO:0000313" key="2">
    <source>
        <dbReference type="Proteomes" id="UP001530400"/>
    </source>
</evidence>
<dbReference type="SUPFAM" id="SSF54427">
    <property type="entry name" value="NTF2-like"/>
    <property type="match status" value="1"/>
</dbReference>
<sequence length="269" mass="30452">MLYLSKQQRHLQATTSTSSESSVANSLYTTLNNLYDKAQLQIKCPFLRRRIADCLDGTATLLQFLLIRHKSLGLSDPAILSTIESTFKVPGCIPTGRHIKTAVKNRHLSIEELTCRVQNDWTSNTNNGNSSNNSNKGYYITGRLDTTIYRDDCLFTGPDPDMPVRGLRKYLSAAAQLFDSKVSFASLDSISFDNKGGERHCGAITVQWTLGGVINLPWHPNVEPWTGWTRYHVDEEGLIYWHEEGWDVEVWRIFLGVVFPVVRWVDVIV</sequence>
<reference evidence="1 2" key="1">
    <citation type="submission" date="2024-10" db="EMBL/GenBank/DDBJ databases">
        <title>Updated reference genomes for cyclostephanoid diatoms.</title>
        <authorList>
            <person name="Roberts W.R."/>
            <person name="Alverson A.J."/>
        </authorList>
    </citation>
    <scope>NUCLEOTIDE SEQUENCE [LARGE SCALE GENOMIC DNA]</scope>
    <source>
        <strain evidence="1 2">AJA010-31</strain>
    </source>
</reference>
<dbReference type="Proteomes" id="UP001530400">
    <property type="component" value="Unassembled WGS sequence"/>
</dbReference>
<comment type="caution">
    <text evidence="1">The sequence shown here is derived from an EMBL/GenBank/DDBJ whole genome shotgun (WGS) entry which is preliminary data.</text>
</comment>
<gene>
    <name evidence="1" type="ORF">ACHAWO_001770</name>
</gene>
<proteinExistence type="predicted"/>
<name>A0ABD3Q7M5_9STRA</name>
<organism evidence="1 2">
    <name type="scientific">Cyclotella atomus</name>
    <dbReference type="NCBI Taxonomy" id="382360"/>
    <lineage>
        <taxon>Eukaryota</taxon>
        <taxon>Sar</taxon>
        <taxon>Stramenopiles</taxon>
        <taxon>Ochrophyta</taxon>
        <taxon>Bacillariophyta</taxon>
        <taxon>Coscinodiscophyceae</taxon>
        <taxon>Thalassiosirophycidae</taxon>
        <taxon>Stephanodiscales</taxon>
        <taxon>Stephanodiscaceae</taxon>
        <taxon>Cyclotella</taxon>
    </lineage>
</organism>
<dbReference type="PANTHER" id="PTHR34123:SF1">
    <property type="entry name" value="OS04G0578200 PROTEIN"/>
    <property type="match status" value="1"/>
</dbReference>
<dbReference type="Pfam" id="PF10184">
    <property type="entry name" value="DUF2358"/>
    <property type="match status" value="1"/>
</dbReference>
<dbReference type="InterPro" id="IPR018790">
    <property type="entry name" value="DUF2358"/>
</dbReference>